<name>A0AAD4KU46_9EURO</name>
<keyword evidence="2" id="KW-0175">Coiled coil</keyword>
<dbReference type="EMBL" id="JAJTJA010000005">
    <property type="protein sequence ID" value="KAH8698469.1"/>
    <property type="molecule type" value="Genomic_DNA"/>
</dbReference>
<evidence type="ECO:0000313" key="4">
    <source>
        <dbReference type="EMBL" id="KAH8698469.1"/>
    </source>
</evidence>
<dbReference type="InterPro" id="IPR057654">
    <property type="entry name" value="Znf-CCCH_tandem"/>
</dbReference>
<dbReference type="AlphaFoldDB" id="A0AAD4KU46"/>
<evidence type="ECO:0000256" key="1">
    <source>
        <dbReference type="PROSITE-ProRule" id="PRU00723"/>
    </source>
</evidence>
<dbReference type="Pfam" id="PF25542">
    <property type="entry name" value="zf-CCCH_12"/>
    <property type="match status" value="1"/>
</dbReference>
<accession>A0AAD4KU46</accession>
<dbReference type="PROSITE" id="PS50103">
    <property type="entry name" value="ZF_C3H1"/>
    <property type="match status" value="1"/>
</dbReference>
<feature type="domain" description="C3H1-type" evidence="3">
    <location>
        <begin position="275"/>
        <end position="302"/>
    </location>
</feature>
<evidence type="ECO:0000259" key="3">
    <source>
        <dbReference type="PROSITE" id="PS50103"/>
    </source>
</evidence>
<keyword evidence="1" id="KW-0863">Zinc-finger</keyword>
<keyword evidence="1" id="KW-0862">Zinc</keyword>
<dbReference type="InterPro" id="IPR057683">
    <property type="entry name" value="DUF7923"/>
</dbReference>
<dbReference type="PANTHER" id="PTHR37543">
    <property type="entry name" value="CCCH ZINC FINGER DNA BINDING PROTEIN (AFU_ORTHOLOGUE AFUA_5G12760)"/>
    <property type="match status" value="1"/>
</dbReference>
<dbReference type="PANTHER" id="PTHR37543:SF1">
    <property type="entry name" value="CCCH ZINC FINGER DNA BINDING PROTEIN (AFU_ORTHOLOGUE AFUA_5G12760)"/>
    <property type="match status" value="1"/>
</dbReference>
<keyword evidence="1" id="KW-0479">Metal-binding</keyword>
<sequence length="514" mass="58216">MLVDAELQGLDNQLGTYMQTSRQNYATQEKLLQDFQELIENYRQLKSDYEEEKESREKYKKLARGQERNPFALVLIDGDSYIFKDQHIKGGADGGVTAAQKLSNSIKELLQSTLYNDADQCRIMVRVYANLAGLSKTLSRAGLIGHESRSLAPFTASFNRSQDLFDFVDAGDKKDGADFKIREMFRLFADNSQCKHIFFAGCHDVGYLSMLTPYRGKSDRVTLLKAASFHQEFENLNLPIRELPSCFRSTPLNDALNSISLPTKGKLDMKTLPYTPKPKVCKFYPKGMCKYGSDCVNEHIDKSQRTLLRNFGKSSPSTDSDDTNSIGRFRLTELPSVVLPLKRPLAEGLIPINKDGDRLECICEKPSGDAWNTYKKRMSLHKVCNKRHLAGHCDDIDCKFDHSDLEPSSLAVLRFIMKQTPCPRGSACRQADCYAGHVCQKDGCRGGHECRFKPCKHIQYLDFKVTDWIEPDDSSTTEKSDLDIFSLHGDEGYEDSTPHSPVQEPLTEDILLRY</sequence>
<protein>
    <recommendedName>
        <fullName evidence="3">C3H1-type domain-containing protein</fullName>
    </recommendedName>
</protein>
<gene>
    <name evidence="4" type="ORF">BGW36DRAFT_339586</name>
</gene>
<dbReference type="SMART" id="SM00356">
    <property type="entry name" value="ZnF_C3H1"/>
    <property type="match status" value="2"/>
</dbReference>
<dbReference type="RefSeq" id="XP_046072933.1">
    <property type="nucleotide sequence ID" value="XM_046213040.1"/>
</dbReference>
<dbReference type="Proteomes" id="UP001201262">
    <property type="component" value="Unassembled WGS sequence"/>
</dbReference>
<feature type="coiled-coil region" evidence="2">
    <location>
        <begin position="25"/>
        <end position="69"/>
    </location>
</feature>
<proteinExistence type="predicted"/>
<feature type="zinc finger region" description="C3H1-type" evidence="1">
    <location>
        <begin position="275"/>
        <end position="302"/>
    </location>
</feature>
<comment type="caution">
    <text evidence="4">The sequence shown here is derived from an EMBL/GenBank/DDBJ whole genome shotgun (WGS) entry which is preliminary data.</text>
</comment>
<dbReference type="GO" id="GO:0008270">
    <property type="term" value="F:zinc ion binding"/>
    <property type="evidence" value="ECO:0007669"/>
    <property type="project" value="UniProtKB-KW"/>
</dbReference>
<dbReference type="InterPro" id="IPR000571">
    <property type="entry name" value="Znf_CCCH"/>
</dbReference>
<keyword evidence="5" id="KW-1185">Reference proteome</keyword>
<evidence type="ECO:0000256" key="2">
    <source>
        <dbReference type="SAM" id="Coils"/>
    </source>
</evidence>
<dbReference type="GeneID" id="70243327"/>
<evidence type="ECO:0000313" key="5">
    <source>
        <dbReference type="Proteomes" id="UP001201262"/>
    </source>
</evidence>
<dbReference type="Pfam" id="PF25543">
    <property type="entry name" value="zf-CCCH_tandem"/>
    <property type="match status" value="1"/>
</dbReference>
<reference evidence="4" key="1">
    <citation type="submission" date="2021-12" db="EMBL/GenBank/DDBJ databases">
        <title>Convergent genome expansion in fungi linked to evolution of root-endophyte symbiosis.</title>
        <authorList>
            <consortium name="DOE Joint Genome Institute"/>
            <person name="Ke Y.-H."/>
            <person name="Bonito G."/>
            <person name="Liao H.-L."/>
            <person name="Looney B."/>
            <person name="Rojas-Flechas A."/>
            <person name="Nash J."/>
            <person name="Hameed K."/>
            <person name="Schadt C."/>
            <person name="Martin F."/>
            <person name="Crous P.W."/>
            <person name="Miettinen O."/>
            <person name="Magnuson J.K."/>
            <person name="Labbe J."/>
            <person name="Jacobson D."/>
            <person name="Doktycz M.J."/>
            <person name="Veneault-Fourrey C."/>
            <person name="Kuo A."/>
            <person name="Mondo S."/>
            <person name="Calhoun S."/>
            <person name="Riley R."/>
            <person name="Ohm R."/>
            <person name="LaButti K."/>
            <person name="Andreopoulos B."/>
            <person name="Pangilinan J."/>
            <person name="Nolan M."/>
            <person name="Tritt A."/>
            <person name="Clum A."/>
            <person name="Lipzen A."/>
            <person name="Daum C."/>
            <person name="Barry K."/>
            <person name="Grigoriev I.V."/>
            <person name="Vilgalys R."/>
        </authorList>
    </citation>
    <scope>NUCLEOTIDE SEQUENCE</scope>
    <source>
        <strain evidence="4">PMI_201</strain>
    </source>
</reference>
<organism evidence="4 5">
    <name type="scientific">Talaromyces proteolyticus</name>
    <dbReference type="NCBI Taxonomy" id="1131652"/>
    <lineage>
        <taxon>Eukaryota</taxon>
        <taxon>Fungi</taxon>
        <taxon>Dikarya</taxon>
        <taxon>Ascomycota</taxon>
        <taxon>Pezizomycotina</taxon>
        <taxon>Eurotiomycetes</taxon>
        <taxon>Eurotiomycetidae</taxon>
        <taxon>Eurotiales</taxon>
        <taxon>Trichocomaceae</taxon>
        <taxon>Talaromyces</taxon>
        <taxon>Talaromyces sect. Bacilispori</taxon>
    </lineage>
</organism>
<dbReference type="Pfam" id="PF25540">
    <property type="entry name" value="DUF7923"/>
    <property type="match status" value="1"/>
</dbReference>
<dbReference type="Gene3D" id="4.10.1000.10">
    <property type="entry name" value="Zinc finger, CCCH-type"/>
    <property type="match status" value="1"/>
</dbReference>